<proteinExistence type="predicted"/>
<dbReference type="GeneID" id="97340970"/>
<evidence type="ECO:0000256" key="1">
    <source>
        <dbReference type="SAM" id="MobiDB-lite"/>
    </source>
</evidence>
<dbReference type="EMBL" id="JAGINS010000001">
    <property type="protein sequence ID" value="MBP2362928.1"/>
    <property type="molecule type" value="Genomic_DNA"/>
</dbReference>
<sequence>MYVSMLEGTRTNGAGSVATADGGSTVTLRRVAGTTCGHLRTAVAQSAGALNEDVSVDVAGGLVTVTTAGTPDDAAVAAVVDDAGQEPPGRP</sequence>
<comment type="caution">
    <text evidence="2">The sequence shown here is derived from an EMBL/GenBank/DDBJ whole genome shotgun (WGS) entry which is preliminary data.</text>
</comment>
<gene>
    <name evidence="2" type="ORF">JOF59_005328</name>
</gene>
<evidence type="ECO:0000313" key="2">
    <source>
        <dbReference type="EMBL" id="MBP2362928.1"/>
    </source>
</evidence>
<name>A0ABS4VG76_9ACTN</name>
<protein>
    <submittedName>
        <fullName evidence="2">Copper chaperone CopZ</fullName>
    </submittedName>
</protein>
<dbReference type="RefSeq" id="WP_056795208.1">
    <property type="nucleotide sequence ID" value="NZ_BMWJ01000005.1"/>
</dbReference>
<accession>A0ABS4VG76</accession>
<evidence type="ECO:0000313" key="3">
    <source>
        <dbReference type="Proteomes" id="UP001519311"/>
    </source>
</evidence>
<feature type="region of interest" description="Disordered" evidence="1">
    <location>
        <begin position="1"/>
        <end position="22"/>
    </location>
</feature>
<reference evidence="2 3" key="1">
    <citation type="submission" date="2021-03" db="EMBL/GenBank/DDBJ databases">
        <title>Sequencing the genomes of 1000 actinobacteria strains.</title>
        <authorList>
            <person name="Klenk H.-P."/>
        </authorList>
    </citation>
    <scope>NUCLEOTIDE SEQUENCE [LARGE SCALE GENOMIC DNA]</scope>
    <source>
        <strain evidence="2 3">DSM 40843</strain>
    </source>
</reference>
<organism evidence="2 3">
    <name type="scientific">Streptomyces clavifer</name>
    <dbReference type="NCBI Taxonomy" id="68188"/>
    <lineage>
        <taxon>Bacteria</taxon>
        <taxon>Bacillati</taxon>
        <taxon>Actinomycetota</taxon>
        <taxon>Actinomycetes</taxon>
        <taxon>Kitasatosporales</taxon>
        <taxon>Streptomycetaceae</taxon>
        <taxon>Streptomyces</taxon>
    </lineage>
</organism>
<dbReference type="Proteomes" id="UP001519311">
    <property type="component" value="Unassembled WGS sequence"/>
</dbReference>
<keyword evidence="3" id="KW-1185">Reference proteome</keyword>